<keyword evidence="1" id="KW-0812">Transmembrane</keyword>
<proteinExistence type="predicted"/>
<keyword evidence="3" id="KW-1185">Reference proteome</keyword>
<comment type="caution">
    <text evidence="2">The sequence shown here is derived from an EMBL/GenBank/DDBJ whole genome shotgun (WGS) entry which is preliminary data.</text>
</comment>
<organism evidence="2 3">
    <name type="scientific">Aquabacterium commune</name>
    <dbReference type="NCBI Taxonomy" id="70586"/>
    <lineage>
        <taxon>Bacteria</taxon>
        <taxon>Pseudomonadati</taxon>
        <taxon>Pseudomonadota</taxon>
        <taxon>Betaproteobacteria</taxon>
        <taxon>Burkholderiales</taxon>
        <taxon>Aquabacterium</taxon>
    </lineage>
</organism>
<protein>
    <recommendedName>
        <fullName evidence="4">Nitrogen fixation protein FixH</fullName>
    </recommendedName>
</protein>
<sequence length="82" mass="8697">MTHVSTPQPENTPWWRLPIVWMVIGGPAIVVVASIVTAGIAIKHVDPVLDISKGEVKGVIDMPAVQARNHAANADARAPADK</sequence>
<keyword evidence="1" id="KW-1133">Transmembrane helix</keyword>
<evidence type="ECO:0000313" key="3">
    <source>
        <dbReference type="Proteomes" id="UP000294593"/>
    </source>
</evidence>
<dbReference type="EMBL" id="SNXW01000003">
    <property type="protein sequence ID" value="TDP84750.1"/>
    <property type="molecule type" value="Genomic_DNA"/>
</dbReference>
<dbReference type="AlphaFoldDB" id="A0A4R6REU2"/>
<feature type="transmembrane region" description="Helical" evidence="1">
    <location>
        <begin position="20"/>
        <end position="42"/>
    </location>
</feature>
<dbReference type="OrthoDB" id="5295180at2"/>
<keyword evidence="1" id="KW-0472">Membrane</keyword>
<reference evidence="2 3" key="1">
    <citation type="submission" date="2019-03" db="EMBL/GenBank/DDBJ databases">
        <title>Genomic Encyclopedia of Type Strains, Phase IV (KMG-IV): sequencing the most valuable type-strain genomes for metagenomic binning, comparative biology and taxonomic classification.</title>
        <authorList>
            <person name="Goeker M."/>
        </authorList>
    </citation>
    <scope>NUCLEOTIDE SEQUENCE [LARGE SCALE GENOMIC DNA]</scope>
    <source>
        <strain evidence="2 3">DSM 11901</strain>
    </source>
</reference>
<evidence type="ECO:0000313" key="2">
    <source>
        <dbReference type="EMBL" id="TDP84750.1"/>
    </source>
</evidence>
<name>A0A4R6REU2_9BURK</name>
<accession>A0A4R6REU2</accession>
<dbReference type="Proteomes" id="UP000294593">
    <property type="component" value="Unassembled WGS sequence"/>
</dbReference>
<dbReference type="RefSeq" id="WP_133607976.1">
    <property type="nucleotide sequence ID" value="NZ_JBASTO010000017.1"/>
</dbReference>
<evidence type="ECO:0008006" key="4">
    <source>
        <dbReference type="Google" id="ProtNLM"/>
    </source>
</evidence>
<gene>
    <name evidence="2" type="ORF">EV672_103322</name>
</gene>
<evidence type="ECO:0000256" key="1">
    <source>
        <dbReference type="SAM" id="Phobius"/>
    </source>
</evidence>